<gene>
    <name evidence="1" type="ORF">E4L98_17420</name>
</gene>
<name>A0A4Y9SDM3_9BURK</name>
<organism evidence="1 2">
    <name type="scientific">Duganella callida</name>
    <dbReference type="NCBI Taxonomy" id="2561932"/>
    <lineage>
        <taxon>Bacteria</taxon>
        <taxon>Pseudomonadati</taxon>
        <taxon>Pseudomonadota</taxon>
        <taxon>Betaproteobacteria</taxon>
        <taxon>Burkholderiales</taxon>
        <taxon>Oxalobacteraceae</taxon>
        <taxon>Telluria group</taxon>
        <taxon>Duganella</taxon>
    </lineage>
</organism>
<dbReference type="EMBL" id="SPVG01000180">
    <property type="protein sequence ID" value="TFW18632.1"/>
    <property type="molecule type" value="Genomic_DNA"/>
</dbReference>
<accession>A0A4Y9SDM3</accession>
<dbReference type="Proteomes" id="UP000297729">
    <property type="component" value="Unassembled WGS sequence"/>
</dbReference>
<dbReference type="OrthoDB" id="932587at2"/>
<dbReference type="RefSeq" id="WP_135202816.1">
    <property type="nucleotide sequence ID" value="NZ_SPVG01000180.1"/>
</dbReference>
<protein>
    <submittedName>
        <fullName evidence="1">Uncharacterized protein</fullName>
    </submittedName>
</protein>
<proteinExistence type="predicted"/>
<evidence type="ECO:0000313" key="1">
    <source>
        <dbReference type="EMBL" id="TFW18632.1"/>
    </source>
</evidence>
<reference evidence="1 2" key="1">
    <citation type="submission" date="2019-03" db="EMBL/GenBank/DDBJ databases">
        <title>Draft Genome Sequence of Duganella callidus sp. nov., a Novel Duganella Species Isolated from Cultivated Soil.</title>
        <authorList>
            <person name="Raths R."/>
            <person name="Peta V."/>
            <person name="Bucking H."/>
        </authorList>
    </citation>
    <scope>NUCLEOTIDE SEQUENCE [LARGE SCALE GENOMIC DNA]</scope>
    <source>
        <strain evidence="1 2">DN04</strain>
    </source>
</reference>
<sequence>MARIVAGFAFPPNGFRHEVLGTVMGITFPTAKLMDYAAREDDLLVSDNPFAWITLAHLRAQRNRHDPEQLFAAKWT</sequence>
<comment type="caution">
    <text evidence="1">The sequence shown here is derived from an EMBL/GenBank/DDBJ whole genome shotgun (WGS) entry which is preliminary data.</text>
</comment>
<keyword evidence="2" id="KW-1185">Reference proteome</keyword>
<dbReference type="AlphaFoldDB" id="A0A4Y9SDM3"/>
<evidence type="ECO:0000313" key="2">
    <source>
        <dbReference type="Proteomes" id="UP000297729"/>
    </source>
</evidence>